<protein>
    <recommendedName>
        <fullName evidence="1">PB1-like domain-containing protein</fullName>
    </recommendedName>
</protein>
<accession>A0A9Q1QJP8</accession>
<gene>
    <name evidence="2" type="ORF">Cgig2_033755</name>
</gene>
<sequence>MILPAQIRVQLEEATMALDLKITSHFYYGGKFEERDNKIYYIREIGCTSVECECDRLSLPELSAILKDDYGYKSNEMAPSKKWLTLSVHDRLSDEYSEGQNRRPAVLFQWKLNPKVNKLLLRKPELTRLPFEAFQSGPHTEPATKENLVGVLSIIKRSLCMEIMTCWRGEMMQRNLKGLSSAPKALKTQNHPKTLTEEDWEWLIVEHYMDPDFQIKSAINSENRAQLTMLPRTVSRPIWDVIYEDLGRKDGKLPDIVEIFKATQLKKDGTLEKEDAIIYV</sequence>
<organism evidence="2 3">
    <name type="scientific">Carnegiea gigantea</name>
    <dbReference type="NCBI Taxonomy" id="171969"/>
    <lineage>
        <taxon>Eukaryota</taxon>
        <taxon>Viridiplantae</taxon>
        <taxon>Streptophyta</taxon>
        <taxon>Embryophyta</taxon>
        <taxon>Tracheophyta</taxon>
        <taxon>Spermatophyta</taxon>
        <taxon>Magnoliopsida</taxon>
        <taxon>eudicotyledons</taxon>
        <taxon>Gunneridae</taxon>
        <taxon>Pentapetalae</taxon>
        <taxon>Caryophyllales</taxon>
        <taxon>Cactineae</taxon>
        <taxon>Cactaceae</taxon>
        <taxon>Cactoideae</taxon>
        <taxon>Echinocereeae</taxon>
        <taxon>Carnegiea</taxon>
    </lineage>
</organism>
<dbReference type="OrthoDB" id="1729877at2759"/>
<comment type="caution">
    <text evidence="2">The sequence shown here is derived from an EMBL/GenBank/DDBJ whole genome shotgun (WGS) entry which is preliminary data.</text>
</comment>
<evidence type="ECO:0000313" key="2">
    <source>
        <dbReference type="EMBL" id="KAJ8444747.1"/>
    </source>
</evidence>
<reference evidence="2" key="1">
    <citation type="submission" date="2022-04" db="EMBL/GenBank/DDBJ databases">
        <title>Carnegiea gigantea Genome sequencing and assembly v2.</title>
        <authorList>
            <person name="Copetti D."/>
            <person name="Sanderson M.J."/>
            <person name="Burquez A."/>
            <person name="Wojciechowski M.F."/>
        </authorList>
    </citation>
    <scope>NUCLEOTIDE SEQUENCE</scope>
    <source>
        <strain evidence="2">SGP5-SGP5p</strain>
        <tissue evidence="2">Aerial part</tissue>
    </source>
</reference>
<proteinExistence type="predicted"/>
<evidence type="ECO:0000313" key="3">
    <source>
        <dbReference type="Proteomes" id="UP001153076"/>
    </source>
</evidence>
<dbReference type="Pfam" id="PF03004">
    <property type="entry name" value="Transposase_24"/>
    <property type="match status" value="1"/>
</dbReference>
<keyword evidence="3" id="KW-1185">Reference proteome</keyword>
<dbReference type="EMBL" id="JAKOGI010000090">
    <property type="protein sequence ID" value="KAJ8444747.1"/>
    <property type="molecule type" value="Genomic_DNA"/>
</dbReference>
<dbReference type="AlphaFoldDB" id="A0A9Q1QJP8"/>
<evidence type="ECO:0000259" key="1">
    <source>
        <dbReference type="Pfam" id="PF26130"/>
    </source>
</evidence>
<dbReference type="Pfam" id="PF26130">
    <property type="entry name" value="PB1-like"/>
    <property type="match status" value="1"/>
</dbReference>
<dbReference type="InterPro" id="IPR004252">
    <property type="entry name" value="Probable_transposase_24"/>
</dbReference>
<dbReference type="Proteomes" id="UP001153076">
    <property type="component" value="Unassembled WGS sequence"/>
</dbReference>
<name>A0A9Q1QJP8_9CARY</name>
<dbReference type="InterPro" id="IPR058594">
    <property type="entry name" value="PB1-like_dom_pln"/>
</dbReference>
<feature type="domain" description="PB1-like" evidence="1">
    <location>
        <begin position="21"/>
        <end position="76"/>
    </location>
</feature>